<dbReference type="PANTHER" id="PTHR43215">
    <property type="entry name" value="RADIAL SPOKE HEAD 1 HOMOLOG"/>
    <property type="match status" value="1"/>
</dbReference>
<dbReference type="InterPro" id="IPR003409">
    <property type="entry name" value="MORN"/>
</dbReference>
<accession>A0A383E0L9</accession>
<evidence type="ECO:0008006" key="4">
    <source>
        <dbReference type="Google" id="ProtNLM"/>
    </source>
</evidence>
<dbReference type="SMART" id="SM00698">
    <property type="entry name" value="MORN"/>
    <property type="match status" value="2"/>
</dbReference>
<dbReference type="AlphaFoldDB" id="A0A383E0L9"/>
<evidence type="ECO:0000256" key="1">
    <source>
        <dbReference type="ARBA" id="ARBA00022737"/>
    </source>
</evidence>
<feature type="region of interest" description="Disordered" evidence="2">
    <location>
        <begin position="59"/>
        <end position="82"/>
    </location>
</feature>
<dbReference type="PANTHER" id="PTHR43215:SF14">
    <property type="entry name" value="RADIAL SPOKE HEAD 1 HOMOLOG"/>
    <property type="match status" value="1"/>
</dbReference>
<sequence>VVKETDVEEPVRIVSPNGSVYVGEIVSGKPHGQGTFTSPNGYKYEGEWKDGKPVGQGTEIFPDGSKGIGEFREGKPWNTTHRDKNGNILYKVVNGKTIKP</sequence>
<dbReference type="EMBL" id="UINC01221615">
    <property type="protein sequence ID" value="SVE50023.1"/>
    <property type="molecule type" value="Genomic_DNA"/>
</dbReference>
<dbReference type="SUPFAM" id="SSF82185">
    <property type="entry name" value="Histone H3 K4-specific methyltransferase SET7/9 N-terminal domain"/>
    <property type="match status" value="1"/>
</dbReference>
<dbReference type="Pfam" id="PF02493">
    <property type="entry name" value="MORN"/>
    <property type="match status" value="2"/>
</dbReference>
<dbReference type="Gene3D" id="2.20.110.10">
    <property type="entry name" value="Histone H3 K4-specific methyltransferase SET7/9 N-terminal domain"/>
    <property type="match status" value="1"/>
</dbReference>
<organism evidence="3">
    <name type="scientific">marine metagenome</name>
    <dbReference type="NCBI Taxonomy" id="408172"/>
    <lineage>
        <taxon>unclassified sequences</taxon>
        <taxon>metagenomes</taxon>
        <taxon>ecological metagenomes</taxon>
    </lineage>
</organism>
<protein>
    <recommendedName>
        <fullName evidence="4">MORN motif-containing protein</fullName>
    </recommendedName>
</protein>
<feature type="compositionally biased region" description="Basic and acidic residues" evidence="2">
    <location>
        <begin position="69"/>
        <end position="82"/>
    </location>
</feature>
<evidence type="ECO:0000313" key="3">
    <source>
        <dbReference type="EMBL" id="SVE50023.1"/>
    </source>
</evidence>
<reference evidence="3" key="1">
    <citation type="submission" date="2018-05" db="EMBL/GenBank/DDBJ databases">
        <authorList>
            <person name="Lanie J.A."/>
            <person name="Ng W.-L."/>
            <person name="Kazmierczak K.M."/>
            <person name="Andrzejewski T.M."/>
            <person name="Davidsen T.M."/>
            <person name="Wayne K.J."/>
            <person name="Tettelin H."/>
            <person name="Glass J.I."/>
            <person name="Rusch D."/>
            <person name="Podicherti R."/>
            <person name="Tsui H.-C.T."/>
            <person name="Winkler M.E."/>
        </authorList>
    </citation>
    <scope>NUCLEOTIDE SEQUENCE</scope>
</reference>
<keyword evidence="1" id="KW-0677">Repeat</keyword>
<evidence type="ECO:0000256" key="2">
    <source>
        <dbReference type="SAM" id="MobiDB-lite"/>
    </source>
</evidence>
<feature type="non-terminal residue" evidence="3">
    <location>
        <position position="1"/>
    </location>
</feature>
<name>A0A383E0L9_9ZZZZ</name>
<proteinExistence type="predicted"/>
<gene>
    <name evidence="3" type="ORF">METZ01_LOCUS502877</name>
</gene>